<dbReference type="Proteomes" id="UP000115582">
    <property type="component" value="Segment"/>
</dbReference>
<protein>
    <submittedName>
        <fullName evidence="1">Rh210</fullName>
    </submittedName>
</protein>
<dbReference type="EMBL" id="AY186194">
    <property type="protein sequence ID" value="AAP50731.1"/>
    <property type="molecule type" value="Genomic_DNA"/>
</dbReference>
<evidence type="ECO:0000313" key="1">
    <source>
        <dbReference type="EMBL" id="AAP50731.1"/>
    </source>
</evidence>
<dbReference type="GeneID" id="2952637"/>
<evidence type="ECO:0000313" key="4">
    <source>
        <dbReference type="Proteomes" id="UP000161430"/>
    </source>
</evidence>
<sequence length="191" mass="21146">MFHANFSLALRLETAVAEHQFQKPHAKKFSEGVGYTPQIVVGLIELDGVHRSEPIQHHHDLGHERAPKTRTACYSQEIPGSSQISSNPPPPAFSFSFREAAKGPNGAQLRNGLHEPHNHRSVTGSVKFDIMINDSICRHVKAVRSSFIKKQNVHSAYGARTGTDEGRRQAAELVVNTVTIDKLRSQHTIFG</sequence>
<reference evidence="1 4" key="1">
    <citation type="journal article" date="2003" name="J. Virol.">
        <title>Complete sequence and genomic analysis of rhesus cytomegalovirus.</title>
        <authorList>
            <person name="Hansen S.G."/>
            <person name="Strelow L.I."/>
            <person name="Franchi D.C."/>
            <person name="Anders D.G."/>
            <person name="Wong S.W."/>
        </authorList>
    </citation>
    <scope>NUCLEOTIDE SEQUENCE [LARGE SCALE GENOMIC DNA]</scope>
    <source>
        <strain evidence="1">68-1</strain>
    </source>
</reference>
<name>Q7TFD3_RHCM6</name>
<evidence type="ECO:0000313" key="3">
    <source>
        <dbReference type="Proteomes" id="UP000115582"/>
    </source>
</evidence>
<dbReference type="EMBL" id="DQ120516">
    <property type="protein sequence ID" value="AAZ80728.1"/>
    <property type="molecule type" value="Genomic_DNA"/>
</dbReference>
<dbReference type="KEGG" id="vg:2952637"/>
<dbReference type="RefSeq" id="YP_068298.1">
    <property type="nucleotide sequence ID" value="NC_006150.1"/>
</dbReference>
<accession>Q2FA87</accession>
<keyword evidence="4" id="KW-1185">Reference proteome</keyword>
<reference evidence="2 3" key="2">
    <citation type="journal article" date="2006" name="J. Virol.">
        <title>Genomic sequence of rhesus cytomegalovirus 180.92: insights into the coding potential of rhesus cytomegalovirus.</title>
        <authorList>
            <person name="Rivailler P."/>
            <person name="Kaur A."/>
            <person name="Johnson R.P."/>
            <person name="Wang F."/>
        </authorList>
    </citation>
    <scope>NUCLEOTIDE SEQUENCE [LARGE SCALE GENOMIC DNA]</scope>
    <source>
        <strain evidence="2">CMV 180.92</strain>
    </source>
</reference>
<organism evidence="1 4">
    <name type="scientific">Rhesus cytomegalovirus (strain 68-1)</name>
    <name type="common">RhCMV</name>
    <dbReference type="NCBI Taxonomy" id="47929"/>
    <lineage>
        <taxon>Viruses</taxon>
        <taxon>Duplodnaviria</taxon>
        <taxon>Heunggongvirae</taxon>
        <taxon>Peploviricota</taxon>
        <taxon>Herviviricetes</taxon>
        <taxon>Herpesvirales</taxon>
        <taxon>Orthoherpesviridae</taxon>
        <taxon>Betaherpesvirinae</taxon>
        <taxon>Cytomegalovirus</taxon>
        <taxon>Cytomegalovirus macacinebeta3</taxon>
    </lineage>
</organism>
<evidence type="ECO:0000313" key="2">
    <source>
        <dbReference type="EMBL" id="AAZ80728.1"/>
    </source>
</evidence>
<organismHost>
    <name type="scientific">Macaca mulatta</name>
    <name type="common">Rhesus macaque</name>
    <dbReference type="NCBI Taxonomy" id="9544"/>
</organismHost>
<proteinExistence type="predicted"/>
<accession>Q7TFD3</accession>
<dbReference type="Proteomes" id="UP000161430">
    <property type="component" value="Segment"/>
</dbReference>